<dbReference type="EMBL" id="UGLW01000004">
    <property type="protein sequence ID" value="STZ74992.1"/>
    <property type="molecule type" value="Genomic_DNA"/>
</dbReference>
<reference evidence="1 2" key="1">
    <citation type="submission" date="2018-06" db="EMBL/GenBank/DDBJ databases">
        <authorList>
            <consortium name="Pathogen Informatics"/>
            <person name="Doyle S."/>
        </authorList>
    </citation>
    <scope>NUCLEOTIDE SEQUENCE [LARGE SCALE GENOMIC DNA]</scope>
    <source>
        <strain evidence="1 2">NCTC10313</strain>
    </source>
</reference>
<dbReference type="AlphaFoldDB" id="A0A378UF34"/>
<organism evidence="1 2">
    <name type="scientific">Klebsiella pneumoniae subsp. ozaenae</name>
    <dbReference type="NCBI Taxonomy" id="574"/>
    <lineage>
        <taxon>Bacteria</taxon>
        <taxon>Pseudomonadati</taxon>
        <taxon>Pseudomonadota</taxon>
        <taxon>Gammaproteobacteria</taxon>
        <taxon>Enterobacterales</taxon>
        <taxon>Enterobacteriaceae</taxon>
        <taxon>Klebsiella/Raoultella group</taxon>
        <taxon>Klebsiella</taxon>
        <taxon>Klebsiella pneumoniae complex</taxon>
    </lineage>
</organism>
<sequence length="94" mass="11320">MPYDIKRLRRDAVNIDIGNQLYWHDFNNIEMHDFFLKNLGVDFESIPDNWKCNHWLQDSFPKKTNNKNQYVLFCPKASTSLRSIPEKFHYQIIG</sequence>
<protein>
    <submittedName>
        <fullName evidence="1">Uncharacterized protein</fullName>
    </submittedName>
</protein>
<proteinExistence type="predicted"/>
<evidence type="ECO:0000313" key="2">
    <source>
        <dbReference type="Proteomes" id="UP000254487"/>
    </source>
</evidence>
<gene>
    <name evidence="1" type="ORF">NCTC10313_07176</name>
</gene>
<name>A0A378UF34_KLEPO</name>
<accession>A0A378UF34</accession>
<evidence type="ECO:0000313" key="1">
    <source>
        <dbReference type="EMBL" id="STZ74992.1"/>
    </source>
</evidence>
<dbReference type="Proteomes" id="UP000254487">
    <property type="component" value="Unassembled WGS sequence"/>
</dbReference>